<comment type="similarity">
    <text evidence="1 2">Belongs to the metallo-beta-lactamase superfamily. RNA-metabolizing metallo-beta-lactamase-like family. CPSF2/YSH1 subfamily.</text>
</comment>
<accession>A0AAV6GPU9</accession>
<evidence type="ECO:0000256" key="1">
    <source>
        <dbReference type="ARBA" id="ARBA00010624"/>
    </source>
</evidence>
<evidence type="ECO:0000256" key="2">
    <source>
        <dbReference type="RuleBase" id="RU365006"/>
    </source>
</evidence>
<dbReference type="GO" id="GO:0005847">
    <property type="term" value="C:mRNA cleavage and polyadenylation specificity factor complex"/>
    <property type="evidence" value="ECO:0007669"/>
    <property type="project" value="InterPro"/>
</dbReference>
<dbReference type="InterPro" id="IPR027075">
    <property type="entry name" value="CPSF2"/>
</dbReference>
<keyword evidence="6" id="KW-1185">Reference proteome</keyword>
<dbReference type="PANTHER" id="PTHR45922">
    <property type="entry name" value="CLEAVAGE AND POLYADENYLATION SPECIFICITY FACTOR SUBUNIT 2"/>
    <property type="match status" value="1"/>
</dbReference>
<dbReference type="PANTHER" id="PTHR45922:SF1">
    <property type="entry name" value="CLEAVAGE AND POLYADENYLATION SPECIFICITY FACTOR SUBUNIT 2"/>
    <property type="match status" value="1"/>
</dbReference>
<comment type="caution">
    <text evidence="5">The sequence shown here is derived from an EMBL/GenBank/DDBJ whole genome shotgun (WGS) entry which is preliminary data.</text>
</comment>
<dbReference type="GO" id="GO:0006398">
    <property type="term" value="P:mRNA 3'-end processing by stem-loop binding and cleavage"/>
    <property type="evidence" value="ECO:0007669"/>
    <property type="project" value="InterPro"/>
</dbReference>
<dbReference type="EMBL" id="JADWDJ010000008">
    <property type="protein sequence ID" value="KAG5276884.1"/>
    <property type="molecule type" value="Genomic_DNA"/>
</dbReference>
<feature type="region of interest" description="Disordered" evidence="3">
    <location>
        <begin position="1"/>
        <end position="39"/>
    </location>
</feature>
<reference evidence="5" key="1">
    <citation type="submission" date="2020-10" db="EMBL/GenBank/DDBJ databases">
        <title>Chromosome-scale genome assembly of the Allis shad, Alosa alosa.</title>
        <authorList>
            <person name="Margot Z."/>
            <person name="Christophe K."/>
            <person name="Cabau C."/>
            <person name="Louis A."/>
            <person name="Berthelot C."/>
            <person name="Parey E."/>
            <person name="Roest Crollius H."/>
            <person name="Montfort J."/>
            <person name="Robinson-Rechavi M."/>
            <person name="Bucao C."/>
            <person name="Bouchez O."/>
            <person name="Gislard M."/>
            <person name="Lluch J."/>
            <person name="Milhes M."/>
            <person name="Lampietro C."/>
            <person name="Lopez Roques C."/>
            <person name="Donnadieu C."/>
            <person name="Braasch I."/>
            <person name="Desvignes T."/>
            <person name="Postlethwait J."/>
            <person name="Bobe J."/>
            <person name="Guiguen Y."/>
        </authorList>
    </citation>
    <scope>NUCLEOTIDE SEQUENCE</scope>
    <source>
        <strain evidence="5">M-15738</strain>
        <tissue evidence="5">Blood</tissue>
    </source>
</reference>
<gene>
    <name evidence="5" type="ORF">AALO_G00110880</name>
</gene>
<sequence length="109" mass="12141">MVTAPKIRAGPSQALHPSAGTRQGRDRDARGDSKIPGHQSVFINEPRLSDFKQVLLREGIQAEFVGGVLVCNNLVAVRRTEAGRICLEGLQCEDYYKIRELLYQQYAVV</sequence>
<evidence type="ECO:0000256" key="3">
    <source>
        <dbReference type="SAM" id="MobiDB-lite"/>
    </source>
</evidence>
<dbReference type="GO" id="GO:0003723">
    <property type="term" value="F:RNA binding"/>
    <property type="evidence" value="ECO:0007669"/>
    <property type="project" value="UniProtKB-KW"/>
</dbReference>
<dbReference type="AlphaFoldDB" id="A0AAV6GPU9"/>
<evidence type="ECO:0000313" key="5">
    <source>
        <dbReference type="EMBL" id="KAG5276884.1"/>
    </source>
</evidence>
<feature type="compositionally biased region" description="Basic and acidic residues" evidence="3">
    <location>
        <begin position="23"/>
        <end position="35"/>
    </location>
</feature>
<feature type="domain" description="Cleavage and polyadenylation specificity factor 2 C-terminal" evidence="4">
    <location>
        <begin position="35"/>
        <end position="106"/>
    </location>
</feature>
<dbReference type="Proteomes" id="UP000823561">
    <property type="component" value="Chromosome 8"/>
</dbReference>
<proteinExistence type="inferred from homology"/>
<keyword evidence="2" id="KW-0694">RNA-binding</keyword>
<evidence type="ECO:0000259" key="4">
    <source>
        <dbReference type="Pfam" id="PF13299"/>
    </source>
</evidence>
<dbReference type="Pfam" id="PF13299">
    <property type="entry name" value="CPSF100_C"/>
    <property type="match status" value="1"/>
</dbReference>
<dbReference type="InterPro" id="IPR025069">
    <property type="entry name" value="Cpsf2_C"/>
</dbReference>
<protein>
    <recommendedName>
        <fullName evidence="2">Cleavage and polyadenylation specificity factor subunit 2</fullName>
    </recommendedName>
    <alternativeName>
        <fullName evidence="2">Cleavage and polyadenylation specificity factor 100 kDa subunit</fullName>
    </alternativeName>
</protein>
<organism evidence="5 6">
    <name type="scientific">Alosa alosa</name>
    <name type="common">allis shad</name>
    <dbReference type="NCBI Taxonomy" id="278164"/>
    <lineage>
        <taxon>Eukaryota</taxon>
        <taxon>Metazoa</taxon>
        <taxon>Chordata</taxon>
        <taxon>Craniata</taxon>
        <taxon>Vertebrata</taxon>
        <taxon>Euteleostomi</taxon>
        <taxon>Actinopterygii</taxon>
        <taxon>Neopterygii</taxon>
        <taxon>Teleostei</taxon>
        <taxon>Clupei</taxon>
        <taxon>Clupeiformes</taxon>
        <taxon>Clupeoidei</taxon>
        <taxon>Clupeidae</taxon>
        <taxon>Alosa</taxon>
    </lineage>
</organism>
<comment type="subcellular location">
    <subcellularLocation>
        <location evidence="2">Nucleus</location>
    </subcellularLocation>
</comment>
<name>A0AAV6GPU9_9TELE</name>
<keyword evidence="2" id="KW-0539">Nucleus</keyword>
<evidence type="ECO:0000313" key="6">
    <source>
        <dbReference type="Proteomes" id="UP000823561"/>
    </source>
</evidence>
<keyword evidence="2" id="KW-0507">mRNA processing</keyword>